<evidence type="ECO:0000313" key="8">
    <source>
        <dbReference type="Proteomes" id="UP000045285"/>
    </source>
</evidence>
<dbReference type="InterPro" id="IPR000595">
    <property type="entry name" value="cNMP-bd_dom"/>
</dbReference>
<evidence type="ECO:0000256" key="3">
    <source>
        <dbReference type="ARBA" id="ARBA00023163"/>
    </source>
</evidence>
<organism evidence="7 9">
    <name type="scientific">Mesorhizobium plurifarium</name>
    <dbReference type="NCBI Taxonomy" id="69974"/>
    <lineage>
        <taxon>Bacteria</taxon>
        <taxon>Pseudomonadati</taxon>
        <taxon>Pseudomonadota</taxon>
        <taxon>Alphaproteobacteria</taxon>
        <taxon>Hyphomicrobiales</taxon>
        <taxon>Phyllobacteriaceae</taxon>
        <taxon>Mesorhizobium</taxon>
    </lineage>
</organism>
<dbReference type="Gene3D" id="1.10.10.10">
    <property type="entry name" value="Winged helix-like DNA-binding domain superfamily/Winged helix DNA-binding domain"/>
    <property type="match status" value="1"/>
</dbReference>
<dbReference type="InterPro" id="IPR012318">
    <property type="entry name" value="HTH_CRP"/>
</dbReference>
<dbReference type="SUPFAM" id="SSF51206">
    <property type="entry name" value="cAMP-binding domain-like"/>
    <property type="match status" value="1"/>
</dbReference>
<dbReference type="Pfam" id="PF13545">
    <property type="entry name" value="HTH_Crp_2"/>
    <property type="match status" value="1"/>
</dbReference>
<dbReference type="Proteomes" id="UP000046122">
    <property type="component" value="Unassembled WGS sequence"/>
</dbReference>
<evidence type="ECO:0000313" key="7">
    <source>
        <dbReference type="EMBL" id="CDX62340.1"/>
    </source>
</evidence>
<sequence length="239" mass="27034">MLESLYLNLGQHDALSEEEKALLTSTLSIEKYVGTGEDIVSEGTRPTYSTLIIDGFAARYKVLEDGGRQFTSLQVPGDFVDLHAFLLKTMDHGITALSPCHVAAAEHSKLKTITEQAPHLTRLLWLDTLVDGAIHREWIVAMGRRSKLSHLAHLICELFIRLQVVKKTRDMGFYLPLSQAQLADVLGLSVVHMNRVIGTLRRMNVINWTNHMITILDWERLVTIAEFDPTYLSMTREPR</sequence>
<dbReference type="InterPro" id="IPR018490">
    <property type="entry name" value="cNMP-bd_dom_sf"/>
</dbReference>
<evidence type="ECO:0000259" key="4">
    <source>
        <dbReference type="PROSITE" id="PS51063"/>
    </source>
</evidence>
<dbReference type="InterPro" id="IPR036388">
    <property type="entry name" value="WH-like_DNA-bd_sf"/>
</dbReference>
<evidence type="ECO:0000313" key="5">
    <source>
        <dbReference type="EMBL" id="CDX20371.1"/>
    </source>
</evidence>
<keyword evidence="2" id="KW-0238">DNA-binding</keyword>
<dbReference type="Pfam" id="PF00027">
    <property type="entry name" value="cNMP_binding"/>
    <property type="match status" value="1"/>
</dbReference>
<keyword evidence="8" id="KW-1185">Reference proteome</keyword>
<dbReference type="Proteomes" id="UP000046373">
    <property type="component" value="Unassembled WGS sequence"/>
</dbReference>
<name>A0A090GCY1_MESPL</name>
<gene>
    <name evidence="6" type="ORF">MPL3356_70294</name>
    <name evidence="7" type="ORF">MPL3365_70414</name>
    <name evidence="5" type="ORF">MPLDJ20_110311</name>
</gene>
<evidence type="ECO:0000313" key="9">
    <source>
        <dbReference type="Proteomes" id="UP000046122"/>
    </source>
</evidence>
<evidence type="ECO:0000313" key="10">
    <source>
        <dbReference type="Proteomes" id="UP000046373"/>
    </source>
</evidence>
<dbReference type="Proteomes" id="UP000045285">
    <property type="component" value="Unassembled WGS sequence"/>
</dbReference>
<dbReference type="EMBL" id="CCNE01000065">
    <property type="protein sequence ID" value="CDX62340.1"/>
    <property type="molecule type" value="Genomic_DNA"/>
</dbReference>
<dbReference type="GO" id="GO:0003677">
    <property type="term" value="F:DNA binding"/>
    <property type="evidence" value="ECO:0007669"/>
    <property type="project" value="UniProtKB-KW"/>
</dbReference>
<keyword evidence="3" id="KW-0804">Transcription</keyword>
<accession>A0A090GCY1</accession>
<dbReference type="AlphaFoldDB" id="A0A090GCY1"/>
<reference evidence="8" key="1">
    <citation type="submission" date="2014-08" db="EMBL/GenBank/DDBJ databases">
        <authorList>
            <person name="Moulin L."/>
        </authorList>
    </citation>
    <scope>NUCLEOTIDE SEQUENCE [LARGE SCALE GENOMIC DNA]</scope>
</reference>
<dbReference type="EMBL" id="CCNB01000003">
    <property type="protein sequence ID" value="CDX20371.1"/>
    <property type="molecule type" value="Genomic_DNA"/>
</dbReference>
<dbReference type="InterPro" id="IPR036390">
    <property type="entry name" value="WH_DNA-bd_sf"/>
</dbReference>
<feature type="domain" description="HTH crp-type" evidence="4">
    <location>
        <begin position="145"/>
        <end position="219"/>
    </location>
</feature>
<evidence type="ECO:0000256" key="1">
    <source>
        <dbReference type="ARBA" id="ARBA00023015"/>
    </source>
</evidence>
<protein>
    <submittedName>
        <fullName evidence="7">Transcriptional regulator, Fnr-type</fullName>
    </submittedName>
</protein>
<dbReference type="CDD" id="cd00038">
    <property type="entry name" value="CAP_ED"/>
    <property type="match status" value="1"/>
</dbReference>
<dbReference type="STRING" id="69974.MPLDJ20_110311"/>
<dbReference type="GO" id="GO:0006355">
    <property type="term" value="P:regulation of DNA-templated transcription"/>
    <property type="evidence" value="ECO:0007669"/>
    <property type="project" value="InterPro"/>
</dbReference>
<proteinExistence type="predicted"/>
<reference evidence="9 10" key="2">
    <citation type="submission" date="2014-08" db="EMBL/GenBank/DDBJ databases">
        <authorList>
            <person name="Moulin Lionel"/>
        </authorList>
    </citation>
    <scope>NUCLEOTIDE SEQUENCE [LARGE SCALE GENOMIC DNA]</scope>
</reference>
<dbReference type="PROSITE" id="PS51063">
    <property type="entry name" value="HTH_CRP_2"/>
    <property type="match status" value="1"/>
</dbReference>
<keyword evidence="1" id="KW-0805">Transcription regulation</keyword>
<evidence type="ECO:0000313" key="6">
    <source>
        <dbReference type="EMBL" id="CDX27852.1"/>
    </source>
</evidence>
<dbReference type="InterPro" id="IPR014710">
    <property type="entry name" value="RmlC-like_jellyroll"/>
</dbReference>
<dbReference type="SUPFAM" id="SSF46785">
    <property type="entry name" value="Winged helix' DNA-binding domain"/>
    <property type="match status" value="1"/>
</dbReference>
<dbReference type="Gene3D" id="2.60.120.10">
    <property type="entry name" value="Jelly Rolls"/>
    <property type="match status" value="1"/>
</dbReference>
<evidence type="ECO:0000256" key="2">
    <source>
        <dbReference type="ARBA" id="ARBA00023125"/>
    </source>
</evidence>
<dbReference type="EMBL" id="CCMZ01000067">
    <property type="protein sequence ID" value="CDX27852.1"/>
    <property type="molecule type" value="Genomic_DNA"/>
</dbReference>